<feature type="non-terminal residue" evidence="1">
    <location>
        <position position="59"/>
    </location>
</feature>
<dbReference type="AlphaFoldDB" id="A0A6G0VKK9"/>
<name>A0A6G0VKK9_APHCR</name>
<dbReference type="OrthoDB" id="8054992at2759"/>
<accession>A0A6G0VKK9</accession>
<organism evidence="1 2">
    <name type="scientific">Aphis craccivora</name>
    <name type="common">Cowpea aphid</name>
    <dbReference type="NCBI Taxonomy" id="307492"/>
    <lineage>
        <taxon>Eukaryota</taxon>
        <taxon>Metazoa</taxon>
        <taxon>Ecdysozoa</taxon>
        <taxon>Arthropoda</taxon>
        <taxon>Hexapoda</taxon>
        <taxon>Insecta</taxon>
        <taxon>Pterygota</taxon>
        <taxon>Neoptera</taxon>
        <taxon>Paraneoptera</taxon>
        <taxon>Hemiptera</taxon>
        <taxon>Sternorrhyncha</taxon>
        <taxon>Aphidomorpha</taxon>
        <taxon>Aphidoidea</taxon>
        <taxon>Aphididae</taxon>
        <taxon>Aphidini</taxon>
        <taxon>Aphis</taxon>
        <taxon>Aphis</taxon>
    </lineage>
</organism>
<keyword evidence="2" id="KW-1185">Reference proteome</keyword>
<feature type="non-terminal residue" evidence="1">
    <location>
        <position position="1"/>
    </location>
</feature>
<dbReference type="Proteomes" id="UP000478052">
    <property type="component" value="Unassembled WGS sequence"/>
</dbReference>
<sequence length="59" mass="6651">SELNYLENTGISVTHNNKVQQIFFSLGLIIGDNLGLHSVLGFTESFVSRYPCRFCKTIK</sequence>
<evidence type="ECO:0000313" key="1">
    <source>
        <dbReference type="EMBL" id="KAF0693247.1"/>
    </source>
</evidence>
<gene>
    <name evidence="1" type="ORF">FWK35_00033783</name>
</gene>
<comment type="caution">
    <text evidence="1">The sequence shown here is derived from an EMBL/GenBank/DDBJ whole genome shotgun (WGS) entry which is preliminary data.</text>
</comment>
<evidence type="ECO:0000313" key="2">
    <source>
        <dbReference type="Proteomes" id="UP000478052"/>
    </source>
</evidence>
<reference evidence="1 2" key="1">
    <citation type="submission" date="2019-08" db="EMBL/GenBank/DDBJ databases">
        <title>Whole genome of Aphis craccivora.</title>
        <authorList>
            <person name="Voronova N.V."/>
            <person name="Shulinski R.S."/>
            <person name="Bandarenka Y.V."/>
            <person name="Zhorov D.G."/>
            <person name="Warner D."/>
        </authorList>
    </citation>
    <scope>NUCLEOTIDE SEQUENCE [LARGE SCALE GENOMIC DNA]</scope>
    <source>
        <strain evidence="1">180601</strain>
        <tissue evidence="1">Whole Body</tissue>
    </source>
</reference>
<dbReference type="EMBL" id="VUJU01015557">
    <property type="protein sequence ID" value="KAF0693247.1"/>
    <property type="molecule type" value="Genomic_DNA"/>
</dbReference>
<protein>
    <submittedName>
        <fullName evidence="1">Uncharacterized protein</fullName>
    </submittedName>
</protein>
<proteinExistence type="predicted"/>